<name>A0A1I8FJD9_9PLAT</name>
<reference evidence="3" key="1">
    <citation type="submission" date="2016-11" db="UniProtKB">
        <authorList>
            <consortium name="WormBaseParasite"/>
        </authorList>
    </citation>
    <scope>IDENTIFICATION</scope>
</reference>
<proteinExistence type="predicted"/>
<dbReference type="InterPro" id="IPR036179">
    <property type="entry name" value="Ig-like_dom_sf"/>
</dbReference>
<keyword evidence="1" id="KW-0472">Membrane</keyword>
<dbReference type="Gene3D" id="2.60.40.10">
    <property type="entry name" value="Immunoglobulins"/>
    <property type="match status" value="1"/>
</dbReference>
<keyword evidence="1" id="KW-0812">Transmembrane</keyword>
<dbReference type="AlphaFoldDB" id="A0A1I8FJD9"/>
<evidence type="ECO:0000313" key="2">
    <source>
        <dbReference type="Proteomes" id="UP000095280"/>
    </source>
</evidence>
<evidence type="ECO:0000256" key="1">
    <source>
        <dbReference type="SAM" id="Phobius"/>
    </source>
</evidence>
<feature type="transmembrane region" description="Helical" evidence="1">
    <location>
        <begin position="61"/>
        <end position="86"/>
    </location>
</feature>
<feature type="transmembrane region" description="Helical" evidence="1">
    <location>
        <begin position="142"/>
        <end position="161"/>
    </location>
</feature>
<evidence type="ECO:0000313" key="3">
    <source>
        <dbReference type="WBParaSite" id="maker-unitig_37453-snap-gene-0.1-mRNA-1"/>
    </source>
</evidence>
<dbReference type="Proteomes" id="UP000095280">
    <property type="component" value="Unplaced"/>
</dbReference>
<keyword evidence="1" id="KW-1133">Transmembrane helix</keyword>
<sequence>RCRNGRVLLYRVANLGTNQNCNRSGHVTKPVTSSVANHQNRGFAKKHLANSQSQYQRAARVVAMHIGGAGLTAATLLTGLMVAAAAQLPAVFVLEQSPADKVLLKGSNVTFFCHYQKQQQAFVNSTPLDQVRLLFNQDPSDSTKMTCGAILALLLFILPNVSVSRHSGWYRCGCRDSGGRPLVMSEATQLTVGFPTAVDFFWQDRRYATLVVRPSLPAIANSTGVPPSLGGRLTLAVGVLQ</sequence>
<dbReference type="SUPFAM" id="SSF48726">
    <property type="entry name" value="Immunoglobulin"/>
    <property type="match status" value="1"/>
</dbReference>
<dbReference type="InterPro" id="IPR013783">
    <property type="entry name" value="Ig-like_fold"/>
</dbReference>
<keyword evidence="2" id="KW-1185">Reference proteome</keyword>
<accession>A0A1I8FJD9</accession>
<protein>
    <submittedName>
        <fullName evidence="3">Ig-like domain-containing protein</fullName>
    </submittedName>
</protein>
<organism evidence="2 3">
    <name type="scientific">Macrostomum lignano</name>
    <dbReference type="NCBI Taxonomy" id="282301"/>
    <lineage>
        <taxon>Eukaryota</taxon>
        <taxon>Metazoa</taxon>
        <taxon>Spiralia</taxon>
        <taxon>Lophotrochozoa</taxon>
        <taxon>Platyhelminthes</taxon>
        <taxon>Rhabditophora</taxon>
        <taxon>Macrostomorpha</taxon>
        <taxon>Macrostomida</taxon>
        <taxon>Macrostomidae</taxon>
        <taxon>Macrostomum</taxon>
    </lineage>
</organism>
<dbReference type="WBParaSite" id="maker-unitig_37453-snap-gene-0.1-mRNA-1">
    <property type="protein sequence ID" value="maker-unitig_37453-snap-gene-0.1-mRNA-1"/>
    <property type="gene ID" value="maker-unitig_37453-snap-gene-0.1"/>
</dbReference>